<dbReference type="AlphaFoldDB" id="A0AAV4XI57"/>
<keyword evidence="2" id="KW-1185">Reference proteome</keyword>
<protein>
    <submittedName>
        <fullName evidence="1">Uncharacterized protein</fullName>
    </submittedName>
</protein>
<accession>A0AAV4XI57</accession>
<proteinExistence type="predicted"/>
<gene>
    <name evidence="1" type="ORF">CEXT_581231</name>
</gene>
<name>A0AAV4XI57_CAEEX</name>
<organism evidence="1 2">
    <name type="scientific">Caerostris extrusa</name>
    <name type="common">Bark spider</name>
    <name type="synonym">Caerostris bankana</name>
    <dbReference type="NCBI Taxonomy" id="172846"/>
    <lineage>
        <taxon>Eukaryota</taxon>
        <taxon>Metazoa</taxon>
        <taxon>Ecdysozoa</taxon>
        <taxon>Arthropoda</taxon>
        <taxon>Chelicerata</taxon>
        <taxon>Arachnida</taxon>
        <taxon>Araneae</taxon>
        <taxon>Araneomorphae</taxon>
        <taxon>Entelegynae</taxon>
        <taxon>Araneoidea</taxon>
        <taxon>Araneidae</taxon>
        <taxon>Caerostris</taxon>
    </lineage>
</organism>
<evidence type="ECO:0000313" key="2">
    <source>
        <dbReference type="Proteomes" id="UP001054945"/>
    </source>
</evidence>
<dbReference type="EMBL" id="BPLR01000292">
    <property type="protein sequence ID" value="GIY93674.1"/>
    <property type="molecule type" value="Genomic_DNA"/>
</dbReference>
<comment type="caution">
    <text evidence="1">The sequence shown here is derived from an EMBL/GenBank/DDBJ whole genome shotgun (WGS) entry which is preliminary data.</text>
</comment>
<evidence type="ECO:0000313" key="1">
    <source>
        <dbReference type="EMBL" id="GIY93674.1"/>
    </source>
</evidence>
<reference evidence="1 2" key="1">
    <citation type="submission" date="2021-06" db="EMBL/GenBank/DDBJ databases">
        <title>Caerostris extrusa draft genome.</title>
        <authorList>
            <person name="Kono N."/>
            <person name="Arakawa K."/>
        </authorList>
    </citation>
    <scope>NUCLEOTIDE SEQUENCE [LARGE SCALE GENOMIC DNA]</scope>
</reference>
<sequence>MFPNKNSSTNDGETFMGVNFQVQNEAHARINTKPGFCIKSKKRTRHENFHQCLSLRYSGETRWKGTPTQEYRSKKRPVHFPLGLGLPHQEKDNSETIVFVSMSFSTANLSTLFLWTLPLSAIPVTLCINGIRDKYGVLIDRENCVKLRKLYHGEAIRRFIRTSDPNSFPSSRQAYTPQSSSAPLIQELESSSFEEGAVSTYIEPSAIADLQKPTKSQSPKKSSSTADDLLYLISLNQPSLKISRPIHHSQVQLH</sequence>
<dbReference type="Proteomes" id="UP001054945">
    <property type="component" value="Unassembled WGS sequence"/>
</dbReference>